<dbReference type="AlphaFoldDB" id="A0A6J4TF71"/>
<dbReference type="Pfam" id="PF07995">
    <property type="entry name" value="GSDH"/>
    <property type="match status" value="1"/>
</dbReference>
<accession>A0A6J4TF71</accession>
<dbReference type="Gene3D" id="2.120.10.30">
    <property type="entry name" value="TolB, C-terminal domain"/>
    <property type="match status" value="1"/>
</dbReference>
<dbReference type="PANTHER" id="PTHR19328">
    <property type="entry name" value="HEDGEHOG-INTERACTING PROTEIN"/>
    <property type="match status" value="1"/>
</dbReference>
<dbReference type="SUPFAM" id="SSF50952">
    <property type="entry name" value="Soluble quinoprotein glucose dehydrogenase"/>
    <property type="match status" value="1"/>
</dbReference>
<dbReference type="InterPro" id="IPR011041">
    <property type="entry name" value="Quinoprot_gluc/sorb_DH_b-prop"/>
</dbReference>
<name>A0A6J4TF71_9ACTN</name>
<dbReference type="InterPro" id="IPR011042">
    <property type="entry name" value="6-blade_b-propeller_TolB-like"/>
</dbReference>
<dbReference type="InterPro" id="IPR012938">
    <property type="entry name" value="Glc/Sorbosone_DH"/>
</dbReference>
<reference evidence="2" key="1">
    <citation type="submission" date="2020-02" db="EMBL/GenBank/DDBJ databases">
        <authorList>
            <person name="Meier V. D."/>
        </authorList>
    </citation>
    <scope>NUCLEOTIDE SEQUENCE</scope>
    <source>
        <strain evidence="2">AVDCRST_MAG13</strain>
    </source>
</reference>
<evidence type="ECO:0000313" key="2">
    <source>
        <dbReference type="EMBL" id="CAA9521046.1"/>
    </source>
</evidence>
<sequence>MQVVARPGDPRLFVVEQAGRIRVLDPSGRRLERAPYLDVRDDVRAGAELGLLTAAFSPDGRRLVAMWTDRDMDTRVWQFPASDRRADRAAGRRLLAVDQPYENHKGGTLLFDRQGRLLLGLGDGGSAFDPQARAQDPGGTLGRILRHDGRRWSTVAFGLRNPWRMDLDPRTGVLWAGDVGQDRFEEVDAMRLPEPGQEPLNLGWSAYEGREPLGRKPLTGRPQDLVWPVTAYPHDGTACSVTGGVVHRGPGLPRLRGRYVYADFCRGTFFSLDARGADDRGRADVRREAAAAPMPGITSFGRGPDGALYAVAYEGRLARLVPAP</sequence>
<evidence type="ECO:0000259" key="1">
    <source>
        <dbReference type="Pfam" id="PF07995"/>
    </source>
</evidence>
<dbReference type="PANTHER" id="PTHR19328:SF75">
    <property type="entry name" value="ALDOSE SUGAR DEHYDROGENASE YLII"/>
    <property type="match status" value="1"/>
</dbReference>
<gene>
    <name evidence="2" type="ORF">AVDCRST_MAG13-3389</name>
</gene>
<organism evidence="2">
    <name type="scientific">uncultured Solirubrobacteraceae bacterium</name>
    <dbReference type="NCBI Taxonomy" id="1162706"/>
    <lineage>
        <taxon>Bacteria</taxon>
        <taxon>Bacillati</taxon>
        <taxon>Actinomycetota</taxon>
        <taxon>Thermoleophilia</taxon>
        <taxon>Solirubrobacterales</taxon>
        <taxon>Solirubrobacteraceae</taxon>
        <taxon>environmental samples</taxon>
    </lineage>
</organism>
<feature type="domain" description="Glucose/Sorbosone dehydrogenase" evidence="1">
    <location>
        <begin position="8"/>
        <end position="313"/>
    </location>
</feature>
<protein>
    <recommendedName>
        <fullName evidence="1">Glucose/Sorbosone dehydrogenase domain-containing protein</fullName>
    </recommendedName>
</protein>
<proteinExistence type="predicted"/>
<dbReference type="EMBL" id="CADCVO010000535">
    <property type="protein sequence ID" value="CAA9521046.1"/>
    <property type="molecule type" value="Genomic_DNA"/>
</dbReference>